<dbReference type="AlphaFoldDB" id="A0A0E9WYR0"/>
<reference evidence="2" key="1">
    <citation type="submission" date="2014-11" db="EMBL/GenBank/DDBJ databases">
        <authorList>
            <person name="Amaro Gonzalez C."/>
        </authorList>
    </citation>
    <scope>NUCLEOTIDE SEQUENCE</scope>
</reference>
<organism evidence="2">
    <name type="scientific">Anguilla anguilla</name>
    <name type="common">European freshwater eel</name>
    <name type="synonym">Muraena anguilla</name>
    <dbReference type="NCBI Taxonomy" id="7936"/>
    <lineage>
        <taxon>Eukaryota</taxon>
        <taxon>Metazoa</taxon>
        <taxon>Chordata</taxon>
        <taxon>Craniata</taxon>
        <taxon>Vertebrata</taxon>
        <taxon>Euteleostomi</taxon>
        <taxon>Actinopterygii</taxon>
        <taxon>Neopterygii</taxon>
        <taxon>Teleostei</taxon>
        <taxon>Anguilliformes</taxon>
        <taxon>Anguillidae</taxon>
        <taxon>Anguilla</taxon>
    </lineage>
</organism>
<evidence type="ECO:0000256" key="1">
    <source>
        <dbReference type="SAM" id="MobiDB-lite"/>
    </source>
</evidence>
<evidence type="ECO:0000313" key="2">
    <source>
        <dbReference type="EMBL" id="JAH94735.1"/>
    </source>
</evidence>
<protein>
    <submittedName>
        <fullName evidence="2">Uncharacterized protein</fullName>
    </submittedName>
</protein>
<feature type="region of interest" description="Disordered" evidence="1">
    <location>
        <begin position="1"/>
        <end position="26"/>
    </location>
</feature>
<accession>A0A0E9WYR0</accession>
<reference evidence="2" key="2">
    <citation type="journal article" date="2015" name="Fish Shellfish Immunol.">
        <title>Early steps in the European eel (Anguilla anguilla)-Vibrio vulnificus interaction in the gills: Role of the RtxA13 toxin.</title>
        <authorList>
            <person name="Callol A."/>
            <person name="Pajuelo D."/>
            <person name="Ebbesson L."/>
            <person name="Teles M."/>
            <person name="MacKenzie S."/>
            <person name="Amaro C."/>
        </authorList>
    </citation>
    <scope>NUCLEOTIDE SEQUENCE</scope>
</reference>
<sequence>MGALSRQERMFGVQCSSPSLHQGETQDSLSKGWRVGIKQGLGSVILGCFDPVSR</sequence>
<dbReference type="EMBL" id="GBXM01013842">
    <property type="protein sequence ID" value="JAH94735.1"/>
    <property type="molecule type" value="Transcribed_RNA"/>
</dbReference>
<feature type="compositionally biased region" description="Polar residues" evidence="1">
    <location>
        <begin position="14"/>
        <end position="26"/>
    </location>
</feature>
<proteinExistence type="predicted"/>
<name>A0A0E9WYR0_ANGAN</name>